<sequence length="254" mass="26770">MSFLIEWTRNKLVNDLATANIGKVFILPRVRWLGERVEGALSGIGGADRLAAGNLKHQLLKVLAPVVKQLRQPPDLPDEYKREYGYLGPSLQQAVSKIRASPAGGGGGGGAVAVVTCTPPLLPAAHHAPKTTVATRNVVIASPAPPSPAPSTPPPQKFVIVTSQQKPPQSQSTSGQGHIVVHSSQPTIVRNQNVQSVVVTSGPAAGGAAPQKVVVVGVPPPVPGLITQVPFERYILTTPYIYLLNPSQYCLMYT</sequence>
<proteinExistence type="predicted"/>
<feature type="compositionally biased region" description="Low complexity" evidence="1">
    <location>
        <begin position="162"/>
        <end position="177"/>
    </location>
</feature>
<gene>
    <name evidence="2" type="ORF">O3G_MSEX007716</name>
</gene>
<evidence type="ECO:0000256" key="1">
    <source>
        <dbReference type="SAM" id="MobiDB-lite"/>
    </source>
</evidence>
<organism evidence="2 3">
    <name type="scientific">Manduca sexta</name>
    <name type="common">Tobacco hawkmoth</name>
    <name type="synonym">Tobacco hornworm</name>
    <dbReference type="NCBI Taxonomy" id="7130"/>
    <lineage>
        <taxon>Eukaryota</taxon>
        <taxon>Metazoa</taxon>
        <taxon>Ecdysozoa</taxon>
        <taxon>Arthropoda</taxon>
        <taxon>Hexapoda</taxon>
        <taxon>Insecta</taxon>
        <taxon>Pterygota</taxon>
        <taxon>Neoptera</taxon>
        <taxon>Endopterygota</taxon>
        <taxon>Lepidoptera</taxon>
        <taxon>Glossata</taxon>
        <taxon>Ditrysia</taxon>
        <taxon>Bombycoidea</taxon>
        <taxon>Sphingidae</taxon>
        <taxon>Sphinginae</taxon>
        <taxon>Sphingini</taxon>
        <taxon>Manduca</taxon>
    </lineage>
</organism>
<feature type="region of interest" description="Disordered" evidence="1">
    <location>
        <begin position="141"/>
        <end position="177"/>
    </location>
</feature>
<comment type="caution">
    <text evidence="2">The sequence shown here is derived from an EMBL/GenBank/DDBJ whole genome shotgun (WGS) entry which is preliminary data.</text>
</comment>
<evidence type="ECO:0000313" key="2">
    <source>
        <dbReference type="EMBL" id="KAG6452618.1"/>
    </source>
</evidence>
<dbReference type="EMBL" id="JH668427">
    <property type="protein sequence ID" value="KAG6452618.1"/>
    <property type="molecule type" value="Genomic_DNA"/>
</dbReference>
<feature type="compositionally biased region" description="Pro residues" evidence="1">
    <location>
        <begin position="143"/>
        <end position="156"/>
    </location>
</feature>
<name>A0A921Z7N2_MANSE</name>
<keyword evidence="3" id="KW-1185">Reference proteome</keyword>
<reference evidence="2" key="2">
    <citation type="submission" date="2020-12" db="EMBL/GenBank/DDBJ databases">
        <authorList>
            <person name="Kanost M."/>
        </authorList>
    </citation>
    <scope>NUCLEOTIDE SEQUENCE</scope>
</reference>
<dbReference type="Proteomes" id="UP000791440">
    <property type="component" value="Unassembled WGS sequence"/>
</dbReference>
<accession>A0A921Z7N2</accession>
<protein>
    <submittedName>
        <fullName evidence="2">Uncharacterized protein</fullName>
    </submittedName>
</protein>
<evidence type="ECO:0000313" key="3">
    <source>
        <dbReference type="Proteomes" id="UP000791440"/>
    </source>
</evidence>
<dbReference type="AlphaFoldDB" id="A0A921Z7N2"/>
<reference evidence="2" key="1">
    <citation type="journal article" date="2016" name="Insect Biochem. Mol. Biol.">
        <title>Multifaceted biological insights from a draft genome sequence of the tobacco hornworm moth, Manduca sexta.</title>
        <authorList>
            <person name="Kanost M.R."/>
            <person name="Arrese E.L."/>
            <person name="Cao X."/>
            <person name="Chen Y.R."/>
            <person name="Chellapilla S."/>
            <person name="Goldsmith M.R."/>
            <person name="Grosse-Wilde E."/>
            <person name="Heckel D.G."/>
            <person name="Herndon N."/>
            <person name="Jiang H."/>
            <person name="Papanicolaou A."/>
            <person name="Qu J."/>
            <person name="Soulages J.L."/>
            <person name="Vogel H."/>
            <person name="Walters J."/>
            <person name="Waterhouse R.M."/>
            <person name="Ahn S.J."/>
            <person name="Almeida F.C."/>
            <person name="An C."/>
            <person name="Aqrawi P."/>
            <person name="Bretschneider A."/>
            <person name="Bryant W.B."/>
            <person name="Bucks S."/>
            <person name="Chao H."/>
            <person name="Chevignon G."/>
            <person name="Christen J.M."/>
            <person name="Clarke D.F."/>
            <person name="Dittmer N.T."/>
            <person name="Ferguson L.C.F."/>
            <person name="Garavelou S."/>
            <person name="Gordon K.H.J."/>
            <person name="Gunaratna R.T."/>
            <person name="Han Y."/>
            <person name="Hauser F."/>
            <person name="He Y."/>
            <person name="Heidel-Fischer H."/>
            <person name="Hirsh A."/>
            <person name="Hu Y."/>
            <person name="Jiang H."/>
            <person name="Kalra D."/>
            <person name="Klinner C."/>
            <person name="Konig C."/>
            <person name="Kovar C."/>
            <person name="Kroll A.R."/>
            <person name="Kuwar S.S."/>
            <person name="Lee S.L."/>
            <person name="Lehman R."/>
            <person name="Li K."/>
            <person name="Li Z."/>
            <person name="Liang H."/>
            <person name="Lovelace S."/>
            <person name="Lu Z."/>
            <person name="Mansfield J.H."/>
            <person name="McCulloch K.J."/>
            <person name="Mathew T."/>
            <person name="Morton B."/>
            <person name="Muzny D.M."/>
            <person name="Neunemann D."/>
            <person name="Ongeri F."/>
            <person name="Pauchet Y."/>
            <person name="Pu L.L."/>
            <person name="Pyrousis I."/>
            <person name="Rao X.J."/>
            <person name="Redding A."/>
            <person name="Roesel C."/>
            <person name="Sanchez-Gracia A."/>
            <person name="Schaack S."/>
            <person name="Shukla A."/>
            <person name="Tetreau G."/>
            <person name="Wang Y."/>
            <person name="Xiong G.H."/>
            <person name="Traut W."/>
            <person name="Walsh T.K."/>
            <person name="Worley K.C."/>
            <person name="Wu D."/>
            <person name="Wu W."/>
            <person name="Wu Y.Q."/>
            <person name="Zhang X."/>
            <person name="Zou Z."/>
            <person name="Zucker H."/>
            <person name="Briscoe A.D."/>
            <person name="Burmester T."/>
            <person name="Clem R.J."/>
            <person name="Feyereisen R."/>
            <person name="Grimmelikhuijzen C.J.P."/>
            <person name="Hamodrakas S.J."/>
            <person name="Hansson B.S."/>
            <person name="Huguet E."/>
            <person name="Jermiin L.S."/>
            <person name="Lan Q."/>
            <person name="Lehman H.K."/>
            <person name="Lorenzen M."/>
            <person name="Merzendorfer H."/>
            <person name="Michalopoulos I."/>
            <person name="Morton D.B."/>
            <person name="Muthukrishnan S."/>
            <person name="Oakeshott J.G."/>
            <person name="Palmer W."/>
            <person name="Park Y."/>
            <person name="Passarelli A.L."/>
            <person name="Rozas J."/>
            <person name="Schwartz L.M."/>
            <person name="Smith W."/>
            <person name="Southgate A."/>
            <person name="Vilcinskas A."/>
            <person name="Vogt R."/>
            <person name="Wang P."/>
            <person name="Werren J."/>
            <person name="Yu X.Q."/>
            <person name="Zhou J.J."/>
            <person name="Brown S.J."/>
            <person name="Scherer S.E."/>
            <person name="Richards S."/>
            <person name="Blissard G.W."/>
        </authorList>
    </citation>
    <scope>NUCLEOTIDE SEQUENCE</scope>
</reference>